<keyword evidence="1 7" id="KW-1003">Cell membrane</keyword>
<dbReference type="CDD" id="cd08010">
    <property type="entry name" value="MltG_like"/>
    <property type="match status" value="1"/>
</dbReference>
<dbReference type="RefSeq" id="WP_191748494.1">
    <property type="nucleotide sequence ID" value="NZ_JACSQZ010000007.1"/>
</dbReference>
<proteinExistence type="inferred from homology"/>
<keyword evidence="2 7" id="KW-0812">Transmembrane</keyword>
<keyword evidence="3 7" id="KW-1133">Transmembrane helix</keyword>
<dbReference type="NCBIfam" id="TIGR00247">
    <property type="entry name" value="endolytic transglycosylase MltG"/>
    <property type="match status" value="1"/>
</dbReference>
<organism evidence="8 9">
    <name type="scientific">Clostridium gallinarum</name>
    <dbReference type="NCBI Taxonomy" id="2762246"/>
    <lineage>
        <taxon>Bacteria</taxon>
        <taxon>Bacillati</taxon>
        <taxon>Bacillota</taxon>
        <taxon>Clostridia</taxon>
        <taxon>Eubacteriales</taxon>
        <taxon>Clostridiaceae</taxon>
        <taxon>Clostridium</taxon>
    </lineage>
</organism>
<gene>
    <name evidence="7 8" type="primary">mltG</name>
    <name evidence="8" type="ORF">H9660_03240</name>
</gene>
<feature type="site" description="Important for catalytic activity" evidence="7">
    <location>
        <position position="222"/>
    </location>
</feature>
<dbReference type="Pfam" id="PF02618">
    <property type="entry name" value="YceG"/>
    <property type="match status" value="1"/>
</dbReference>
<accession>A0ABR8Q168</accession>
<dbReference type="Proteomes" id="UP000640335">
    <property type="component" value="Unassembled WGS sequence"/>
</dbReference>
<protein>
    <recommendedName>
        <fullName evidence="7">Endolytic murein transglycosylase</fullName>
        <ecNumber evidence="7">4.2.2.29</ecNumber>
    </recommendedName>
    <alternativeName>
        <fullName evidence="7">Peptidoglycan lytic transglycosylase</fullName>
    </alternativeName>
    <alternativeName>
        <fullName evidence="7">Peptidoglycan polymerization terminase</fullName>
    </alternativeName>
</protein>
<comment type="similarity">
    <text evidence="7">Belongs to the transglycosylase MltG family.</text>
</comment>
<dbReference type="PANTHER" id="PTHR30518:SF2">
    <property type="entry name" value="ENDOLYTIC MUREIN TRANSGLYCOSYLASE"/>
    <property type="match status" value="1"/>
</dbReference>
<evidence type="ECO:0000256" key="1">
    <source>
        <dbReference type="ARBA" id="ARBA00022475"/>
    </source>
</evidence>
<dbReference type="PANTHER" id="PTHR30518">
    <property type="entry name" value="ENDOLYTIC MUREIN TRANSGLYCOSYLASE"/>
    <property type="match status" value="1"/>
</dbReference>
<dbReference type="Gene3D" id="3.30.1490.480">
    <property type="entry name" value="Endolytic murein transglycosylase"/>
    <property type="match status" value="2"/>
</dbReference>
<evidence type="ECO:0000256" key="7">
    <source>
        <dbReference type="HAMAP-Rule" id="MF_02065"/>
    </source>
</evidence>
<comment type="catalytic activity">
    <reaction evidence="7">
        <text>a peptidoglycan chain = a peptidoglycan chain with N-acetyl-1,6-anhydromuramyl-[peptide] at the reducing end + a peptidoglycan chain with N-acetylglucosamine at the non-reducing end.</text>
        <dbReference type="EC" id="4.2.2.29"/>
    </reaction>
</comment>
<dbReference type="EC" id="4.2.2.29" evidence="7"/>
<dbReference type="InterPro" id="IPR003770">
    <property type="entry name" value="MLTG-like"/>
</dbReference>
<evidence type="ECO:0000256" key="3">
    <source>
        <dbReference type="ARBA" id="ARBA00022989"/>
    </source>
</evidence>
<comment type="function">
    <text evidence="7">Functions as a peptidoglycan terminase that cleaves nascent peptidoglycan strands endolytically to terminate their elongation.</text>
</comment>
<keyword evidence="4 7" id="KW-0472">Membrane</keyword>
<comment type="caution">
    <text evidence="8">The sequence shown here is derived from an EMBL/GenBank/DDBJ whole genome shotgun (WGS) entry which is preliminary data.</text>
</comment>
<keyword evidence="5 7" id="KW-0456">Lyase</keyword>
<evidence type="ECO:0000256" key="4">
    <source>
        <dbReference type="ARBA" id="ARBA00023136"/>
    </source>
</evidence>
<evidence type="ECO:0000256" key="2">
    <source>
        <dbReference type="ARBA" id="ARBA00022692"/>
    </source>
</evidence>
<evidence type="ECO:0000313" key="8">
    <source>
        <dbReference type="EMBL" id="MBD7914152.1"/>
    </source>
</evidence>
<evidence type="ECO:0000256" key="5">
    <source>
        <dbReference type="ARBA" id="ARBA00023239"/>
    </source>
</evidence>
<evidence type="ECO:0000256" key="6">
    <source>
        <dbReference type="ARBA" id="ARBA00023316"/>
    </source>
</evidence>
<sequence length="335" mass="38120">MRRGSVKIIPIIIIVILFLSLIVAFTKTINKPLSINSDIVINVNKGDSFYSIINSLSKEDKIKGIPFIKLYVKVLGKNIEVKQGEYILEKDMSLKELIETLTSESSLNIINFTVPEGYTIDDIAEKLETEGVCSKEDFILAINEYNLPKYVKVNHEKKYNLEGYLFPDTYLIKVGETPKEIIEKMVLRFEEVLKIAMTETNTNIKEDDIETVITIASMIEKEGRVNEERPLISSVIVNRLNNGMMLQIDATVIYALGEHVNTVLNKHLEIDSPYNTYKNYGLPIGPISNPGLESIKAAIKPAETDYLFYVLQDEKTHYFTNSDVDFMNKLEELGY</sequence>
<keyword evidence="9" id="KW-1185">Reference proteome</keyword>
<dbReference type="EMBL" id="JACSQZ010000007">
    <property type="protein sequence ID" value="MBD7914152.1"/>
    <property type="molecule type" value="Genomic_DNA"/>
</dbReference>
<evidence type="ECO:0000313" key="9">
    <source>
        <dbReference type="Proteomes" id="UP000640335"/>
    </source>
</evidence>
<reference evidence="8 9" key="1">
    <citation type="submission" date="2020-08" db="EMBL/GenBank/DDBJ databases">
        <title>A Genomic Blueprint of the Chicken Gut Microbiome.</title>
        <authorList>
            <person name="Gilroy R."/>
            <person name="Ravi A."/>
            <person name="Getino M."/>
            <person name="Pursley I."/>
            <person name="Horton D.L."/>
            <person name="Alikhan N.-F."/>
            <person name="Baker D."/>
            <person name="Gharbi K."/>
            <person name="Hall N."/>
            <person name="Watson M."/>
            <person name="Adriaenssens E.M."/>
            <person name="Foster-Nyarko E."/>
            <person name="Jarju S."/>
            <person name="Secka A."/>
            <person name="Antonio M."/>
            <person name="Oren A."/>
            <person name="Chaudhuri R."/>
            <person name="La Ragione R.M."/>
            <person name="Hildebrand F."/>
            <person name="Pallen M.J."/>
        </authorList>
    </citation>
    <scope>NUCLEOTIDE SEQUENCE [LARGE SCALE GENOMIC DNA]</scope>
    <source>
        <strain evidence="8 9">Sa3CUN1</strain>
    </source>
</reference>
<keyword evidence="6 7" id="KW-0961">Cell wall biogenesis/degradation</keyword>
<dbReference type="HAMAP" id="MF_02065">
    <property type="entry name" value="MltG"/>
    <property type="match status" value="1"/>
</dbReference>
<name>A0ABR8Q168_9CLOT</name>